<name>A0ABQ7G1G7_DUNSA</name>
<organism evidence="7 8">
    <name type="scientific">Dunaliella salina</name>
    <name type="common">Green alga</name>
    <name type="synonym">Protococcus salinus</name>
    <dbReference type="NCBI Taxonomy" id="3046"/>
    <lineage>
        <taxon>Eukaryota</taxon>
        <taxon>Viridiplantae</taxon>
        <taxon>Chlorophyta</taxon>
        <taxon>core chlorophytes</taxon>
        <taxon>Chlorophyceae</taxon>
        <taxon>CS clade</taxon>
        <taxon>Chlamydomonadales</taxon>
        <taxon>Dunaliellaceae</taxon>
        <taxon>Dunaliella</taxon>
    </lineage>
</organism>
<sequence>MSSLRALLLVGEDPFKPIAAMWLRCRKEEVSKEQRNQAKQLTYAVLYGLGPFALAQKLNTDPATASQLSRSFLKSMPGLEGWMKRVVEDCRSNGYVTMLSGRRRYLPDIHSENPALQSAAVLPSVHASPSFSFIILVCERSVREWNVCELNGCGCNVYKCMSEIETSVIGFLVNGVPVCVNG</sequence>
<dbReference type="SUPFAM" id="SSF56672">
    <property type="entry name" value="DNA/RNA polymerases"/>
    <property type="match status" value="1"/>
</dbReference>
<dbReference type="EC" id="2.7.7.7" evidence="1"/>
<evidence type="ECO:0000256" key="3">
    <source>
        <dbReference type="ARBA" id="ARBA00022695"/>
    </source>
</evidence>
<dbReference type="SMART" id="SM00482">
    <property type="entry name" value="POLAc"/>
    <property type="match status" value="1"/>
</dbReference>
<dbReference type="PRINTS" id="PR00868">
    <property type="entry name" value="DNAPOLI"/>
</dbReference>
<comment type="caution">
    <text evidence="7">The sequence shown here is derived from an EMBL/GenBank/DDBJ whole genome shotgun (WGS) entry which is preliminary data.</text>
</comment>
<comment type="catalytic activity">
    <reaction evidence="5">
        <text>DNA(n) + a 2'-deoxyribonucleoside 5'-triphosphate = DNA(n+1) + diphosphate</text>
        <dbReference type="Rhea" id="RHEA:22508"/>
        <dbReference type="Rhea" id="RHEA-COMP:17339"/>
        <dbReference type="Rhea" id="RHEA-COMP:17340"/>
        <dbReference type="ChEBI" id="CHEBI:33019"/>
        <dbReference type="ChEBI" id="CHEBI:61560"/>
        <dbReference type="ChEBI" id="CHEBI:173112"/>
        <dbReference type="EC" id="2.7.7.7"/>
    </reaction>
</comment>
<dbReference type="PROSITE" id="PS00447">
    <property type="entry name" value="DNA_POLYMERASE_A"/>
    <property type="match status" value="1"/>
</dbReference>
<dbReference type="PANTHER" id="PTHR10133">
    <property type="entry name" value="DNA POLYMERASE I"/>
    <property type="match status" value="1"/>
</dbReference>
<evidence type="ECO:0000256" key="2">
    <source>
        <dbReference type="ARBA" id="ARBA00022679"/>
    </source>
</evidence>
<dbReference type="EMBL" id="MU070304">
    <property type="protein sequence ID" value="KAF5828436.1"/>
    <property type="molecule type" value="Genomic_DNA"/>
</dbReference>
<evidence type="ECO:0000256" key="1">
    <source>
        <dbReference type="ARBA" id="ARBA00012417"/>
    </source>
</evidence>
<evidence type="ECO:0000259" key="6">
    <source>
        <dbReference type="SMART" id="SM00482"/>
    </source>
</evidence>
<protein>
    <recommendedName>
        <fullName evidence="1">DNA-directed DNA polymerase</fullName>
        <ecNumber evidence="1">2.7.7.7</ecNumber>
    </recommendedName>
</protein>
<dbReference type="Gene3D" id="1.10.150.20">
    <property type="entry name" value="5' to 3' exonuclease, C-terminal subdomain"/>
    <property type="match status" value="1"/>
</dbReference>
<reference evidence="7" key="1">
    <citation type="submission" date="2017-08" db="EMBL/GenBank/DDBJ databases">
        <authorList>
            <person name="Polle J.E."/>
            <person name="Barry K."/>
            <person name="Cushman J."/>
            <person name="Schmutz J."/>
            <person name="Tran D."/>
            <person name="Hathwaick L.T."/>
            <person name="Yim W.C."/>
            <person name="Jenkins J."/>
            <person name="Mckie-Krisberg Z.M."/>
            <person name="Prochnik S."/>
            <person name="Lindquist E."/>
            <person name="Dockter R.B."/>
            <person name="Adam C."/>
            <person name="Molina H."/>
            <person name="Bunkerborg J."/>
            <person name="Jin E."/>
            <person name="Buchheim M."/>
            <person name="Magnuson J."/>
        </authorList>
    </citation>
    <scope>NUCLEOTIDE SEQUENCE</scope>
    <source>
        <strain evidence="7">CCAP 19/18</strain>
    </source>
</reference>
<keyword evidence="4" id="KW-0239">DNA-directed DNA polymerase</keyword>
<proteinExistence type="predicted"/>
<dbReference type="Pfam" id="PF00476">
    <property type="entry name" value="DNA_pol_A"/>
    <property type="match status" value="1"/>
</dbReference>
<dbReference type="PANTHER" id="PTHR10133:SF62">
    <property type="entry name" value="DNA POLYMERASE THETA"/>
    <property type="match status" value="1"/>
</dbReference>
<evidence type="ECO:0000256" key="5">
    <source>
        <dbReference type="ARBA" id="ARBA00049244"/>
    </source>
</evidence>
<evidence type="ECO:0000313" key="8">
    <source>
        <dbReference type="Proteomes" id="UP000815325"/>
    </source>
</evidence>
<dbReference type="Proteomes" id="UP000815325">
    <property type="component" value="Unassembled WGS sequence"/>
</dbReference>
<evidence type="ECO:0000313" key="7">
    <source>
        <dbReference type="EMBL" id="KAF5828436.1"/>
    </source>
</evidence>
<dbReference type="InterPro" id="IPR001098">
    <property type="entry name" value="DNA-dir_DNA_pol_A_palm_dom"/>
</dbReference>
<feature type="domain" description="DNA-directed DNA polymerase family A palm" evidence="6">
    <location>
        <begin position="2"/>
        <end position="142"/>
    </location>
</feature>
<keyword evidence="3" id="KW-0548">Nucleotidyltransferase</keyword>
<accession>A0ABQ7G1G7</accession>
<gene>
    <name evidence="7" type="ORF">DUNSADRAFT_17615</name>
</gene>
<keyword evidence="8" id="KW-1185">Reference proteome</keyword>
<dbReference type="InterPro" id="IPR043502">
    <property type="entry name" value="DNA/RNA_pol_sf"/>
</dbReference>
<keyword evidence="2" id="KW-0808">Transferase</keyword>
<evidence type="ECO:0000256" key="4">
    <source>
        <dbReference type="ARBA" id="ARBA00022932"/>
    </source>
</evidence>
<dbReference type="InterPro" id="IPR019760">
    <property type="entry name" value="DNA-dir_DNA_pol_A_CS"/>
</dbReference>
<dbReference type="InterPro" id="IPR002298">
    <property type="entry name" value="DNA_polymerase_A"/>
</dbReference>